<dbReference type="InterPro" id="IPR042529">
    <property type="entry name" value="IF_2B-like_C"/>
</dbReference>
<dbReference type="InterPro" id="IPR000649">
    <property type="entry name" value="IF-2B-related"/>
</dbReference>
<dbReference type="PANTHER" id="PTHR43475:SF3">
    <property type="entry name" value="TRANSLATION INITIATION FACTOR EIF-2B SUBUNIT FAMILY PROTEIN (AFU_ORTHOLOGUE AFUA_2G14290)"/>
    <property type="match status" value="1"/>
</dbReference>
<dbReference type="SUPFAM" id="SSF100950">
    <property type="entry name" value="NagB/RpiA/CoA transferase-like"/>
    <property type="match status" value="1"/>
</dbReference>
<dbReference type="Pfam" id="PF01008">
    <property type="entry name" value="IF-2B"/>
    <property type="match status" value="1"/>
</dbReference>
<keyword evidence="4" id="KW-1185">Reference proteome</keyword>
<dbReference type="InterPro" id="IPR037171">
    <property type="entry name" value="NagB/RpiA_transferase-like"/>
</dbReference>
<comment type="similarity">
    <text evidence="1 2">Belongs to the eIF-2B alpha/beta/delta subunits family.</text>
</comment>
<protein>
    <submittedName>
        <fullName evidence="3">Uncharacterized protein</fullName>
    </submittedName>
</protein>
<accession>A0ABP0BVB1</accession>
<evidence type="ECO:0000313" key="3">
    <source>
        <dbReference type="EMBL" id="CAK7223064.1"/>
    </source>
</evidence>
<evidence type="ECO:0000313" key="4">
    <source>
        <dbReference type="Proteomes" id="UP001642482"/>
    </source>
</evidence>
<proteinExistence type="inferred from homology"/>
<comment type="caution">
    <text evidence="3">The sequence shown here is derived from an EMBL/GenBank/DDBJ whole genome shotgun (WGS) entry which is preliminary data.</text>
</comment>
<evidence type="ECO:0000256" key="1">
    <source>
        <dbReference type="ARBA" id="ARBA00007251"/>
    </source>
</evidence>
<dbReference type="Proteomes" id="UP001642482">
    <property type="component" value="Unassembled WGS sequence"/>
</dbReference>
<dbReference type="Gene3D" id="3.40.50.10470">
    <property type="entry name" value="Translation initiation factor eif-2b, domain 2"/>
    <property type="match status" value="1"/>
</dbReference>
<evidence type="ECO:0000256" key="2">
    <source>
        <dbReference type="RuleBase" id="RU003814"/>
    </source>
</evidence>
<dbReference type="PANTHER" id="PTHR43475">
    <property type="entry name" value="METHYLTHIORIBOSE-1-PHOSPHATE ISOMERASE"/>
    <property type="match status" value="1"/>
</dbReference>
<gene>
    <name evidence="3" type="ORF">SEUCBS140593_005111</name>
</gene>
<sequence>MLNRTLTGDATWWLSVRIAAWHIWKNGRESMNTAILNVITEALAKIKTGRRTMTMDEVRSRATEYLDDMISKRADPAKKIKVVLFTEASTAFAASNVDVVLLGADRIACSGAVSNKTGSLQTALCAKALSLNGGRHKMQVIVVSETEKIAPPSDSSEHVVENNEAGLVSCDWHSNLHSERLRDAAAVLDQATTDETMTATLNIEVKIENVFFEWVGPDLIDAYITEKGTWTTEDIKQYSKDLGQKKKEVFADI</sequence>
<organism evidence="3 4">
    <name type="scientific">Sporothrix eucalyptigena</name>
    <dbReference type="NCBI Taxonomy" id="1812306"/>
    <lineage>
        <taxon>Eukaryota</taxon>
        <taxon>Fungi</taxon>
        <taxon>Dikarya</taxon>
        <taxon>Ascomycota</taxon>
        <taxon>Pezizomycotina</taxon>
        <taxon>Sordariomycetes</taxon>
        <taxon>Sordariomycetidae</taxon>
        <taxon>Ophiostomatales</taxon>
        <taxon>Ophiostomataceae</taxon>
        <taxon>Sporothrix</taxon>
    </lineage>
</organism>
<name>A0ABP0BVB1_9PEZI</name>
<reference evidence="3 4" key="1">
    <citation type="submission" date="2024-01" db="EMBL/GenBank/DDBJ databases">
        <authorList>
            <person name="Allen C."/>
            <person name="Tagirdzhanova G."/>
        </authorList>
    </citation>
    <scope>NUCLEOTIDE SEQUENCE [LARGE SCALE GENOMIC DNA]</scope>
</reference>
<dbReference type="EMBL" id="CAWUHD010000048">
    <property type="protein sequence ID" value="CAK7223064.1"/>
    <property type="molecule type" value="Genomic_DNA"/>
</dbReference>